<accession>A0A1H9YIM8</accession>
<sequence length="186" mass="20819">MLESFSRSTARRARRQYVGMMFRFMGHALEAISRFDKTVIDEASALPEGLVFQMTVLPAGPSLAVEHTGGGSLRYLGSHYQGPVDLSIRFKHLAHAFLVLSFQEKTVEAFANDRMVVDGDIALAVRMTRILNRLEAIILPRLVARRAVKEYPSELGLLEKVPGAIGVYRRVAFSMIRDLRKEGLSQ</sequence>
<dbReference type="OrthoDB" id="6702017at2"/>
<dbReference type="RefSeq" id="WP_091848349.1">
    <property type="nucleotide sequence ID" value="NZ_FOHZ01000001.1"/>
</dbReference>
<proteinExistence type="predicted"/>
<dbReference type="Proteomes" id="UP000198762">
    <property type="component" value="Unassembled WGS sequence"/>
</dbReference>
<name>A0A1H9YIM8_9GAMM</name>
<dbReference type="AlphaFoldDB" id="A0A1H9YIM8"/>
<evidence type="ECO:0000313" key="2">
    <source>
        <dbReference type="Proteomes" id="UP000198762"/>
    </source>
</evidence>
<dbReference type="STRING" id="430453.SAMN04487962_101183"/>
<keyword evidence="2" id="KW-1185">Reference proteome</keyword>
<evidence type="ECO:0008006" key="3">
    <source>
        <dbReference type="Google" id="ProtNLM"/>
    </source>
</evidence>
<protein>
    <recommendedName>
        <fullName evidence="3">SCP2 domain-containing protein</fullName>
    </recommendedName>
</protein>
<reference evidence="2" key="1">
    <citation type="submission" date="2016-10" db="EMBL/GenBank/DDBJ databases">
        <authorList>
            <person name="Varghese N."/>
            <person name="Submissions S."/>
        </authorList>
    </citation>
    <scope>NUCLEOTIDE SEQUENCE [LARGE SCALE GENOMIC DNA]</scope>
    <source>
        <strain evidence="2">CGMCC 1.6489</strain>
    </source>
</reference>
<organism evidence="1 2">
    <name type="scientific">Marinobacter segnicrescens</name>
    <dbReference type="NCBI Taxonomy" id="430453"/>
    <lineage>
        <taxon>Bacteria</taxon>
        <taxon>Pseudomonadati</taxon>
        <taxon>Pseudomonadota</taxon>
        <taxon>Gammaproteobacteria</taxon>
        <taxon>Pseudomonadales</taxon>
        <taxon>Marinobacteraceae</taxon>
        <taxon>Marinobacter</taxon>
    </lineage>
</organism>
<gene>
    <name evidence="1" type="ORF">SAMN04487962_101183</name>
</gene>
<dbReference type="EMBL" id="FOHZ01000001">
    <property type="protein sequence ID" value="SES68791.1"/>
    <property type="molecule type" value="Genomic_DNA"/>
</dbReference>
<evidence type="ECO:0000313" key="1">
    <source>
        <dbReference type="EMBL" id="SES68791.1"/>
    </source>
</evidence>